<feature type="region of interest" description="Disordered" evidence="1">
    <location>
        <begin position="49"/>
        <end position="72"/>
    </location>
</feature>
<feature type="compositionally biased region" description="Pro residues" evidence="1">
    <location>
        <begin position="53"/>
        <end position="64"/>
    </location>
</feature>
<accession>A0ABU6WIP1</accession>
<reference evidence="2 3" key="1">
    <citation type="journal article" date="2023" name="Plants (Basel)">
        <title>Bridging the Gap: Combining Genomics and Transcriptomics Approaches to Understand Stylosanthes scabra, an Orphan Legume from the Brazilian Caatinga.</title>
        <authorList>
            <person name="Ferreira-Neto J.R.C."/>
            <person name="da Silva M.D."/>
            <person name="Binneck E."/>
            <person name="de Melo N.F."/>
            <person name="da Silva R.H."/>
            <person name="de Melo A.L.T.M."/>
            <person name="Pandolfi V."/>
            <person name="Bustamante F.O."/>
            <person name="Brasileiro-Vidal A.C."/>
            <person name="Benko-Iseppon A.M."/>
        </authorList>
    </citation>
    <scope>NUCLEOTIDE SEQUENCE [LARGE SCALE GENOMIC DNA]</scope>
    <source>
        <tissue evidence="2">Leaves</tissue>
    </source>
</reference>
<dbReference type="EMBL" id="JASCZI010181557">
    <property type="protein sequence ID" value="MED6184528.1"/>
    <property type="molecule type" value="Genomic_DNA"/>
</dbReference>
<evidence type="ECO:0000313" key="2">
    <source>
        <dbReference type="EMBL" id="MED6184528.1"/>
    </source>
</evidence>
<name>A0ABU6WIP1_9FABA</name>
<proteinExistence type="predicted"/>
<keyword evidence="3" id="KW-1185">Reference proteome</keyword>
<dbReference type="Proteomes" id="UP001341840">
    <property type="component" value="Unassembled WGS sequence"/>
</dbReference>
<protein>
    <submittedName>
        <fullName evidence="2">Uncharacterized protein</fullName>
    </submittedName>
</protein>
<evidence type="ECO:0000256" key="1">
    <source>
        <dbReference type="SAM" id="MobiDB-lite"/>
    </source>
</evidence>
<gene>
    <name evidence="2" type="ORF">PIB30_048238</name>
</gene>
<organism evidence="2 3">
    <name type="scientific">Stylosanthes scabra</name>
    <dbReference type="NCBI Taxonomy" id="79078"/>
    <lineage>
        <taxon>Eukaryota</taxon>
        <taxon>Viridiplantae</taxon>
        <taxon>Streptophyta</taxon>
        <taxon>Embryophyta</taxon>
        <taxon>Tracheophyta</taxon>
        <taxon>Spermatophyta</taxon>
        <taxon>Magnoliopsida</taxon>
        <taxon>eudicotyledons</taxon>
        <taxon>Gunneridae</taxon>
        <taxon>Pentapetalae</taxon>
        <taxon>rosids</taxon>
        <taxon>fabids</taxon>
        <taxon>Fabales</taxon>
        <taxon>Fabaceae</taxon>
        <taxon>Papilionoideae</taxon>
        <taxon>50 kb inversion clade</taxon>
        <taxon>dalbergioids sensu lato</taxon>
        <taxon>Dalbergieae</taxon>
        <taxon>Pterocarpus clade</taxon>
        <taxon>Stylosanthes</taxon>
    </lineage>
</organism>
<evidence type="ECO:0000313" key="3">
    <source>
        <dbReference type="Proteomes" id="UP001341840"/>
    </source>
</evidence>
<sequence>MSINRPLTLRCEKFMDNCRLTQPLPGPYVRKPTPVEKCDVQQYSRHRTDTIGCPPPSKAKPPPGTMSGSTVGPRSLDWVEQAISWGRVTLPPAQCLYLCGLGGPICSRSAKVTSNVTSCADDLGAFRKIIDCLADFLRRLVSPSGPVHQLTFHDPEAESNLSSVDCGATIAPF</sequence>
<comment type="caution">
    <text evidence="2">The sequence shown here is derived from an EMBL/GenBank/DDBJ whole genome shotgun (WGS) entry which is preliminary data.</text>
</comment>